<evidence type="ECO:0000256" key="1">
    <source>
        <dbReference type="ARBA" id="ARBA00004651"/>
    </source>
</evidence>
<reference evidence="8 9" key="2">
    <citation type="journal article" date="2015" name="Stand. Genomic Sci.">
        <title>High quality draft genomic sequence of Arenimonas donghaensis DSM 18148(T).</title>
        <authorList>
            <person name="Chen F."/>
            <person name="Wang H."/>
            <person name="Cao Y."/>
            <person name="Li X."/>
            <person name="Wang G."/>
        </authorList>
    </citation>
    <scope>NUCLEOTIDE SEQUENCE [LARGE SCALE GENOMIC DNA]</scope>
    <source>
        <strain evidence="8 9">HO3-R19</strain>
    </source>
</reference>
<dbReference type="RefSeq" id="WP_034224108.1">
    <property type="nucleotide sequence ID" value="NZ_AVCJ01000023.1"/>
</dbReference>
<accession>A0A087MH09</accession>
<sequence>MNLLIFLIIGALAGWLAGLVMKGRGFGVLINMVVGVLGAFFGGWLLPKLGVSFGGDIGVFITAFIGAVLLLAIIGLIKKA</sequence>
<reference evidence="9" key="1">
    <citation type="submission" date="2013-08" db="EMBL/GenBank/DDBJ databases">
        <title>Genome sequencing of Arenimonas donghaensis.</title>
        <authorList>
            <person name="Chen F."/>
            <person name="Wang G."/>
        </authorList>
    </citation>
    <scope>NUCLEOTIDE SEQUENCE [LARGE SCALE GENOMIC DNA]</scope>
    <source>
        <strain evidence="9">HO3-R19</strain>
    </source>
</reference>
<evidence type="ECO:0000313" key="8">
    <source>
        <dbReference type="EMBL" id="KFL36162.1"/>
    </source>
</evidence>
<evidence type="ECO:0000256" key="7">
    <source>
        <dbReference type="SAM" id="Phobius"/>
    </source>
</evidence>
<comment type="caution">
    <text evidence="8">The sequence shown here is derived from an EMBL/GenBank/DDBJ whole genome shotgun (WGS) entry which is preliminary data.</text>
</comment>
<keyword evidence="6 7" id="KW-0472">Membrane</keyword>
<comment type="subcellular location">
    <subcellularLocation>
        <location evidence="1">Cell membrane</location>
        <topology evidence="1">Multi-pass membrane protein</topology>
    </subcellularLocation>
</comment>
<dbReference type="OrthoDB" id="5296069at2"/>
<gene>
    <name evidence="8" type="ORF">N788_04550</name>
</gene>
<evidence type="ECO:0000256" key="3">
    <source>
        <dbReference type="ARBA" id="ARBA00022475"/>
    </source>
</evidence>
<dbReference type="PANTHER" id="PTHR33884">
    <property type="entry name" value="UPF0410 PROTEIN YMGE"/>
    <property type="match status" value="1"/>
</dbReference>
<evidence type="ECO:0000256" key="2">
    <source>
        <dbReference type="ARBA" id="ARBA00011006"/>
    </source>
</evidence>
<evidence type="ECO:0000256" key="5">
    <source>
        <dbReference type="ARBA" id="ARBA00022989"/>
    </source>
</evidence>
<name>A0A087MH09_9GAMM</name>
<dbReference type="EMBL" id="AVCJ01000023">
    <property type="protein sequence ID" value="KFL36162.1"/>
    <property type="molecule type" value="Genomic_DNA"/>
</dbReference>
<protein>
    <recommendedName>
        <fullName evidence="10">Transglycosylase</fullName>
    </recommendedName>
</protein>
<evidence type="ECO:0000256" key="4">
    <source>
        <dbReference type="ARBA" id="ARBA00022692"/>
    </source>
</evidence>
<evidence type="ECO:0008006" key="10">
    <source>
        <dbReference type="Google" id="ProtNLM"/>
    </source>
</evidence>
<keyword evidence="3" id="KW-1003">Cell membrane</keyword>
<keyword evidence="4 7" id="KW-0812">Transmembrane</keyword>
<feature type="transmembrane region" description="Helical" evidence="7">
    <location>
        <begin position="28"/>
        <end position="46"/>
    </location>
</feature>
<dbReference type="PATRIC" id="fig|1121014.3.peg.1797"/>
<evidence type="ECO:0000256" key="6">
    <source>
        <dbReference type="ARBA" id="ARBA00023136"/>
    </source>
</evidence>
<keyword evidence="5 7" id="KW-1133">Transmembrane helix</keyword>
<dbReference type="PANTHER" id="PTHR33884:SF3">
    <property type="entry name" value="UPF0410 PROTEIN YMGE"/>
    <property type="match status" value="1"/>
</dbReference>
<dbReference type="STRING" id="1121014.N788_04550"/>
<comment type="similarity">
    <text evidence="2">Belongs to the UPF0410 family.</text>
</comment>
<dbReference type="Pfam" id="PF04226">
    <property type="entry name" value="Transgly_assoc"/>
    <property type="match status" value="1"/>
</dbReference>
<dbReference type="GO" id="GO:0005886">
    <property type="term" value="C:plasma membrane"/>
    <property type="evidence" value="ECO:0007669"/>
    <property type="project" value="UniProtKB-SubCell"/>
</dbReference>
<dbReference type="AlphaFoldDB" id="A0A087MH09"/>
<dbReference type="Proteomes" id="UP000029085">
    <property type="component" value="Unassembled WGS sequence"/>
</dbReference>
<organism evidence="8 9">
    <name type="scientific">Arenimonas donghaensis DSM 18148 = HO3-R19</name>
    <dbReference type="NCBI Taxonomy" id="1121014"/>
    <lineage>
        <taxon>Bacteria</taxon>
        <taxon>Pseudomonadati</taxon>
        <taxon>Pseudomonadota</taxon>
        <taxon>Gammaproteobacteria</taxon>
        <taxon>Lysobacterales</taxon>
        <taxon>Lysobacteraceae</taxon>
        <taxon>Arenimonas</taxon>
    </lineage>
</organism>
<keyword evidence="9" id="KW-1185">Reference proteome</keyword>
<feature type="transmembrane region" description="Helical" evidence="7">
    <location>
        <begin position="58"/>
        <end position="77"/>
    </location>
</feature>
<proteinExistence type="inferred from homology"/>
<dbReference type="InterPro" id="IPR007341">
    <property type="entry name" value="Transgly_assoc"/>
</dbReference>
<evidence type="ECO:0000313" key="9">
    <source>
        <dbReference type="Proteomes" id="UP000029085"/>
    </source>
</evidence>